<dbReference type="PROSITE" id="PS51257">
    <property type="entry name" value="PROKAR_LIPOPROTEIN"/>
    <property type="match status" value="1"/>
</dbReference>
<comment type="caution">
    <text evidence="3">The sequence shown here is derived from an EMBL/GenBank/DDBJ whole genome shotgun (WGS) entry which is preliminary data.</text>
</comment>
<feature type="transmembrane region" description="Helical" evidence="1">
    <location>
        <begin position="49"/>
        <end position="72"/>
    </location>
</feature>
<dbReference type="Proteomes" id="UP000293162">
    <property type="component" value="Unassembled WGS sequence"/>
</dbReference>
<dbReference type="OrthoDB" id="9773582at2"/>
<evidence type="ECO:0000313" key="3">
    <source>
        <dbReference type="EMBL" id="RYU95191.1"/>
    </source>
</evidence>
<name>A0A4Q5LZ61_9BACT</name>
<proteinExistence type="predicted"/>
<feature type="transmembrane region" description="Helical" evidence="1">
    <location>
        <begin position="185"/>
        <end position="204"/>
    </location>
</feature>
<evidence type="ECO:0000256" key="1">
    <source>
        <dbReference type="SAM" id="Phobius"/>
    </source>
</evidence>
<keyword evidence="1" id="KW-0812">Transmembrane</keyword>
<dbReference type="PANTHER" id="PTHR14969:SF13">
    <property type="entry name" value="AT30094P"/>
    <property type="match status" value="1"/>
</dbReference>
<accession>A0A4Q5LZ61</accession>
<feature type="transmembrane region" description="Helical" evidence="1">
    <location>
        <begin position="161"/>
        <end position="179"/>
    </location>
</feature>
<feature type="transmembrane region" description="Helical" evidence="1">
    <location>
        <begin position="12"/>
        <end position="29"/>
    </location>
</feature>
<dbReference type="PANTHER" id="PTHR14969">
    <property type="entry name" value="SPHINGOSINE-1-PHOSPHATE PHOSPHOHYDROLASE"/>
    <property type="match status" value="1"/>
</dbReference>
<organism evidence="3 4">
    <name type="scientific">Emticicia agri</name>
    <dbReference type="NCBI Taxonomy" id="2492393"/>
    <lineage>
        <taxon>Bacteria</taxon>
        <taxon>Pseudomonadati</taxon>
        <taxon>Bacteroidota</taxon>
        <taxon>Cytophagia</taxon>
        <taxon>Cytophagales</taxon>
        <taxon>Leadbetterellaceae</taxon>
        <taxon>Emticicia</taxon>
    </lineage>
</organism>
<evidence type="ECO:0000259" key="2">
    <source>
        <dbReference type="SMART" id="SM00014"/>
    </source>
</evidence>
<feature type="transmembrane region" description="Helical" evidence="1">
    <location>
        <begin position="84"/>
        <end position="105"/>
    </location>
</feature>
<dbReference type="InterPro" id="IPR036938">
    <property type="entry name" value="PAP2/HPO_sf"/>
</dbReference>
<evidence type="ECO:0000313" key="4">
    <source>
        <dbReference type="Proteomes" id="UP000293162"/>
    </source>
</evidence>
<dbReference type="SMART" id="SM00014">
    <property type="entry name" value="acidPPc"/>
    <property type="match status" value="1"/>
</dbReference>
<keyword evidence="1" id="KW-1133">Transmembrane helix</keyword>
<dbReference type="Pfam" id="PF01569">
    <property type="entry name" value="PAP2"/>
    <property type="match status" value="1"/>
</dbReference>
<protein>
    <submittedName>
        <fullName evidence="3">Phosphatase PAP2 family protein</fullName>
    </submittedName>
</protein>
<sequence>MLKILRNHRAFFILFFLWLIILACLQIAFSPTEMTFWVNRHHSPSLDTFFWLITLLGEDGFWLIPLLVYLYQYFSGKKDVKNKAIMLIIIWITKGIISVGLKNIFNLPRPMEVYENSGRAIHLVRGLEIHHWQSFPSGHTFTGFAFACFFMLVARNNALGFLWLGLAMLIGYSRVYLFQHFPRDVFAGSILSVAVVLGIMLIVGRTSRSPLKQLRKEE</sequence>
<reference evidence="3 4" key="1">
    <citation type="submission" date="2019-02" db="EMBL/GenBank/DDBJ databases">
        <title>Bacterial novel species Emticicia sp. 17J42-9 isolated from soil.</title>
        <authorList>
            <person name="Jung H.-Y."/>
        </authorList>
    </citation>
    <scope>NUCLEOTIDE SEQUENCE [LARGE SCALE GENOMIC DNA]</scope>
    <source>
        <strain evidence="3 4">17J42-9</strain>
    </source>
</reference>
<gene>
    <name evidence="3" type="ORF">EWM59_13145</name>
</gene>
<feature type="transmembrane region" description="Helical" evidence="1">
    <location>
        <begin position="135"/>
        <end position="154"/>
    </location>
</feature>
<dbReference type="AlphaFoldDB" id="A0A4Q5LZ61"/>
<feature type="domain" description="Phosphatidic acid phosphatase type 2/haloperoxidase" evidence="2">
    <location>
        <begin position="85"/>
        <end position="200"/>
    </location>
</feature>
<keyword evidence="4" id="KW-1185">Reference proteome</keyword>
<dbReference type="CDD" id="cd01610">
    <property type="entry name" value="PAP2_like"/>
    <property type="match status" value="1"/>
</dbReference>
<dbReference type="RefSeq" id="WP_130021440.1">
    <property type="nucleotide sequence ID" value="NZ_SEWF01000017.1"/>
</dbReference>
<dbReference type="Gene3D" id="1.20.144.10">
    <property type="entry name" value="Phosphatidic acid phosphatase type 2/haloperoxidase"/>
    <property type="match status" value="1"/>
</dbReference>
<dbReference type="InterPro" id="IPR000326">
    <property type="entry name" value="PAP2/HPO"/>
</dbReference>
<keyword evidence="1" id="KW-0472">Membrane</keyword>
<dbReference type="EMBL" id="SEWF01000017">
    <property type="protein sequence ID" value="RYU95191.1"/>
    <property type="molecule type" value="Genomic_DNA"/>
</dbReference>
<dbReference type="SUPFAM" id="SSF48317">
    <property type="entry name" value="Acid phosphatase/Vanadium-dependent haloperoxidase"/>
    <property type="match status" value="1"/>
</dbReference>